<dbReference type="InterPro" id="IPR036388">
    <property type="entry name" value="WH-like_DNA-bd_sf"/>
</dbReference>
<evidence type="ECO:0000313" key="1">
    <source>
        <dbReference type="EMBL" id="MPY63759.1"/>
    </source>
</evidence>
<protein>
    <submittedName>
        <fullName evidence="1">Hydrolase</fullName>
    </submittedName>
</protein>
<dbReference type="GO" id="GO:0016787">
    <property type="term" value="F:hydrolase activity"/>
    <property type="evidence" value="ECO:0007669"/>
    <property type="project" value="UniProtKB-KW"/>
</dbReference>
<proteinExistence type="predicted"/>
<organism evidence="1 2">
    <name type="scientific">Streptomyces spongiae</name>
    <dbReference type="NCBI Taxonomy" id="565072"/>
    <lineage>
        <taxon>Bacteria</taxon>
        <taxon>Bacillati</taxon>
        <taxon>Actinomycetota</taxon>
        <taxon>Actinomycetes</taxon>
        <taxon>Kitasatosporales</taxon>
        <taxon>Streptomycetaceae</taxon>
        <taxon>Streptomyces</taxon>
    </lineage>
</organism>
<dbReference type="Proteomes" id="UP000400924">
    <property type="component" value="Unassembled WGS sequence"/>
</dbReference>
<keyword evidence="1" id="KW-0378">Hydrolase</keyword>
<reference evidence="1 2" key="1">
    <citation type="submission" date="2019-07" db="EMBL/GenBank/DDBJ databases">
        <title>New species of Amycolatopsis and Streptomyces.</title>
        <authorList>
            <person name="Duangmal K."/>
            <person name="Teo W.F.A."/>
            <person name="Lipun K."/>
        </authorList>
    </citation>
    <scope>NUCLEOTIDE SEQUENCE [LARGE SCALE GENOMIC DNA]</scope>
    <source>
        <strain evidence="1 2">NBRC 106415</strain>
    </source>
</reference>
<evidence type="ECO:0000313" key="2">
    <source>
        <dbReference type="Proteomes" id="UP000400924"/>
    </source>
</evidence>
<keyword evidence="2" id="KW-1185">Reference proteome</keyword>
<dbReference type="EMBL" id="VJZC01000632">
    <property type="protein sequence ID" value="MPY63759.1"/>
    <property type="molecule type" value="Genomic_DNA"/>
</dbReference>
<accession>A0A5N8XWL1</accession>
<dbReference type="Gene3D" id="1.10.10.10">
    <property type="entry name" value="Winged helix-like DNA-binding domain superfamily/Winged helix DNA-binding domain"/>
    <property type="match status" value="1"/>
</dbReference>
<dbReference type="AlphaFoldDB" id="A0A5N8XWL1"/>
<sequence>MLHPELRSRPELTDRAAARLLPADDRKLVSRALHGLPERARCVLWHAEVEAEDPAVPAAILGVTPEDATVKATHARALLRDACMRAHRETAPDEECRRFSRLLDVALRRGDLGLDPDLREHLADCPHCRHTADQLDHSGSRLAVLLAEAVLGWGARAYLDSRPGRGRGAGRK</sequence>
<comment type="caution">
    <text evidence="1">The sequence shown here is derived from an EMBL/GenBank/DDBJ whole genome shotgun (WGS) entry which is preliminary data.</text>
</comment>
<gene>
    <name evidence="1" type="ORF">FNH08_43355</name>
</gene>
<feature type="non-terminal residue" evidence="1">
    <location>
        <position position="172"/>
    </location>
</feature>
<name>A0A5N8XWL1_9ACTN</name>